<organism evidence="4 5">
    <name type="scientific">Agromyces albus</name>
    <dbReference type="NCBI Taxonomy" id="205332"/>
    <lineage>
        <taxon>Bacteria</taxon>
        <taxon>Bacillati</taxon>
        <taxon>Actinomycetota</taxon>
        <taxon>Actinomycetes</taxon>
        <taxon>Micrococcales</taxon>
        <taxon>Microbacteriaceae</taxon>
        <taxon>Agromyces</taxon>
    </lineage>
</organism>
<proteinExistence type="predicted"/>
<feature type="compositionally biased region" description="Low complexity" evidence="1">
    <location>
        <begin position="47"/>
        <end position="59"/>
    </location>
</feature>
<feature type="region of interest" description="Disordered" evidence="1">
    <location>
        <begin position="42"/>
        <end position="77"/>
    </location>
</feature>
<evidence type="ECO:0000313" key="5">
    <source>
        <dbReference type="Proteomes" id="UP000293865"/>
    </source>
</evidence>
<evidence type="ECO:0000313" key="4">
    <source>
        <dbReference type="EMBL" id="RXZ72431.1"/>
    </source>
</evidence>
<accession>A0A4Q2L7X6</accession>
<comment type="caution">
    <text evidence="4">The sequence shown here is derived from an EMBL/GenBank/DDBJ whole genome shotgun (WGS) entry which is preliminary data.</text>
</comment>
<evidence type="ECO:0000259" key="3">
    <source>
        <dbReference type="Pfam" id="PF12671"/>
    </source>
</evidence>
<dbReference type="EMBL" id="SDPN01000005">
    <property type="protein sequence ID" value="RXZ72431.1"/>
    <property type="molecule type" value="Genomic_DNA"/>
</dbReference>
<dbReference type="SUPFAM" id="SSF54001">
    <property type="entry name" value="Cysteine proteinases"/>
    <property type="match status" value="1"/>
</dbReference>
<feature type="domain" description="Putative amidase" evidence="3">
    <location>
        <begin position="85"/>
        <end position="223"/>
    </location>
</feature>
<evidence type="ECO:0000256" key="2">
    <source>
        <dbReference type="SAM" id="SignalP"/>
    </source>
</evidence>
<dbReference type="PANTHER" id="PTHR40032:SF1">
    <property type="entry name" value="EXPORTED PROTEIN"/>
    <property type="match status" value="1"/>
</dbReference>
<feature type="compositionally biased region" description="Low complexity" evidence="1">
    <location>
        <begin position="68"/>
        <end position="77"/>
    </location>
</feature>
<dbReference type="PANTHER" id="PTHR40032">
    <property type="entry name" value="EXPORTED PROTEIN-RELATED"/>
    <property type="match status" value="1"/>
</dbReference>
<dbReference type="AlphaFoldDB" id="A0A4Q2L7X6"/>
<evidence type="ECO:0000256" key="1">
    <source>
        <dbReference type="SAM" id="MobiDB-lite"/>
    </source>
</evidence>
<dbReference type="InterPro" id="IPR024301">
    <property type="entry name" value="Amidase_6"/>
</dbReference>
<name>A0A4Q2L7X6_9MICO</name>
<sequence>MSPSHRLPVSRPRRTRLIVMSLAGALVTGGVATTIAVTSANSGDEPAAAGAGDTTTVGTRPQPTEPEAAAAAAPAGIASSPAVQAQLDYVREHWDDTESEQFGVLGDTDCVNFASQSLLARGWQTDDEWWYSDSGDPWAHSDAWVSSTALMEYLEEHPERATALTDDERASVKVGDLVQFDWDDSGDRDHTGIVTSVTTNADGTTTVLYAGHTDATWDRSVDTAITELHPGGTAYYWSIPE</sequence>
<reference evidence="4 5" key="1">
    <citation type="submission" date="2019-01" db="EMBL/GenBank/DDBJ databases">
        <title>Agromyces.</title>
        <authorList>
            <person name="Li J."/>
        </authorList>
    </citation>
    <scope>NUCLEOTIDE SEQUENCE [LARGE SCALE GENOMIC DNA]</scope>
    <source>
        <strain evidence="4 5">DSM 15934</strain>
    </source>
</reference>
<protein>
    <submittedName>
        <fullName evidence="4">CHAP domain-containing protein</fullName>
    </submittedName>
</protein>
<keyword evidence="5" id="KW-1185">Reference proteome</keyword>
<dbReference type="InterPro" id="IPR038765">
    <property type="entry name" value="Papain-like_cys_pep_sf"/>
</dbReference>
<dbReference type="Pfam" id="PF12671">
    <property type="entry name" value="Amidase_6"/>
    <property type="match status" value="1"/>
</dbReference>
<keyword evidence="2" id="KW-0732">Signal</keyword>
<dbReference type="Proteomes" id="UP000293865">
    <property type="component" value="Unassembled WGS sequence"/>
</dbReference>
<feature type="signal peptide" evidence="2">
    <location>
        <begin position="1"/>
        <end position="32"/>
    </location>
</feature>
<dbReference type="RefSeq" id="WP_129519694.1">
    <property type="nucleotide sequence ID" value="NZ_SDPN01000005.1"/>
</dbReference>
<dbReference type="OrthoDB" id="4981342at2"/>
<gene>
    <name evidence="4" type="ORF">ESP51_04510</name>
</gene>
<feature type="chain" id="PRO_5020736149" evidence="2">
    <location>
        <begin position="33"/>
        <end position="241"/>
    </location>
</feature>